<dbReference type="AlphaFoldDB" id="A0AAV0QZX8"/>
<protein>
    <recommendedName>
        <fullName evidence="2">DUF4283 domain-containing protein</fullName>
    </recommendedName>
</protein>
<dbReference type="Pfam" id="PF14111">
    <property type="entry name" value="DUF4283"/>
    <property type="match status" value="1"/>
</dbReference>
<organism evidence="3 4">
    <name type="scientific">Linum tenue</name>
    <dbReference type="NCBI Taxonomy" id="586396"/>
    <lineage>
        <taxon>Eukaryota</taxon>
        <taxon>Viridiplantae</taxon>
        <taxon>Streptophyta</taxon>
        <taxon>Embryophyta</taxon>
        <taxon>Tracheophyta</taxon>
        <taxon>Spermatophyta</taxon>
        <taxon>Magnoliopsida</taxon>
        <taxon>eudicotyledons</taxon>
        <taxon>Gunneridae</taxon>
        <taxon>Pentapetalae</taxon>
        <taxon>rosids</taxon>
        <taxon>fabids</taxon>
        <taxon>Malpighiales</taxon>
        <taxon>Linaceae</taxon>
        <taxon>Linum</taxon>
    </lineage>
</organism>
<accession>A0AAV0QZX8</accession>
<evidence type="ECO:0000256" key="1">
    <source>
        <dbReference type="SAM" id="MobiDB-lite"/>
    </source>
</evidence>
<feature type="domain" description="DUF4283" evidence="2">
    <location>
        <begin position="80"/>
        <end position="161"/>
    </location>
</feature>
<reference evidence="3" key="1">
    <citation type="submission" date="2022-08" db="EMBL/GenBank/DDBJ databases">
        <authorList>
            <person name="Gutierrez-Valencia J."/>
        </authorList>
    </citation>
    <scope>NUCLEOTIDE SEQUENCE</scope>
</reference>
<feature type="region of interest" description="Disordered" evidence="1">
    <location>
        <begin position="1"/>
        <end position="27"/>
    </location>
</feature>
<dbReference type="EMBL" id="CAMGYJ010000010">
    <property type="protein sequence ID" value="CAI0550808.1"/>
    <property type="molecule type" value="Genomic_DNA"/>
</dbReference>
<evidence type="ECO:0000313" key="3">
    <source>
        <dbReference type="EMBL" id="CAI0550808.1"/>
    </source>
</evidence>
<name>A0AAV0QZX8_9ROSI</name>
<dbReference type="InterPro" id="IPR040256">
    <property type="entry name" value="At4g02000-like"/>
</dbReference>
<keyword evidence="4" id="KW-1185">Reference proteome</keyword>
<dbReference type="InterPro" id="IPR025558">
    <property type="entry name" value="DUF4283"/>
</dbReference>
<dbReference type="PANTHER" id="PTHR31286:SF99">
    <property type="entry name" value="DUF4283 DOMAIN-CONTAINING PROTEIN"/>
    <property type="match status" value="1"/>
</dbReference>
<proteinExistence type="predicted"/>
<evidence type="ECO:0000259" key="2">
    <source>
        <dbReference type="Pfam" id="PF14111"/>
    </source>
</evidence>
<gene>
    <name evidence="3" type="ORF">LITE_LOCUS45683</name>
</gene>
<sequence length="382" mass="43701">MEEEVNTSREARPSAWDGGSGRKVFGTTTPRTTWYVAESDTEDILQAEKEEDDVCDEQENNPNCPTILFTAAEKIHWRCEWRSALVVKGLGRRVSFFPLSRRLNNLWGKHGELQISDMKNRCFLVRFRHLDDYEFAMNGGPWLLGETYLTVTRWYKGFNPWRSETTSAMVWAQLPDLPIEFINKEAVMKIATYIGKPIRVDKATEFRERGKYARVCVEVDFTKPLRSQFKIEGEEYLIQYEGLENLCTDCGRYGKPTYQCGCKDMNNEETEPTPDMVPESQPESRTKGQVYGDWMIVQRRDHRGYKSISSLNNNQIPVRQRERDEGDRNKFSVLQEEVTSGEDAMPRETTKMVGASVPVGGGGPLNIQKTKGASEGVSRGKS</sequence>
<feature type="compositionally biased region" description="Basic and acidic residues" evidence="1">
    <location>
        <begin position="1"/>
        <end position="12"/>
    </location>
</feature>
<evidence type="ECO:0000313" key="4">
    <source>
        <dbReference type="Proteomes" id="UP001154282"/>
    </source>
</evidence>
<dbReference type="PANTHER" id="PTHR31286">
    <property type="entry name" value="GLYCINE-RICH CELL WALL STRUCTURAL PROTEIN 1.8-LIKE"/>
    <property type="match status" value="1"/>
</dbReference>
<feature type="region of interest" description="Disordered" evidence="1">
    <location>
        <begin position="313"/>
        <end position="382"/>
    </location>
</feature>
<dbReference type="Proteomes" id="UP001154282">
    <property type="component" value="Unassembled WGS sequence"/>
</dbReference>
<feature type="compositionally biased region" description="Basic and acidic residues" evidence="1">
    <location>
        <begin position="319"/>
        <end position="330"/>
    </location>
</feature>
<comment type="caution">
    <text evidence="3">The sequence shown here is derived from an EMBL/GenBank/DDBJ whole genome shotgun (WGS) entry which is preliminary data.</text>
</comment>